<proteinExistence type="predicted"/>
<dbReference type="PANTHER" id="PTHR46880">
    <property type="entry name" value="RAS-ASSOCIATING DOMAIN-CONTAINING PROTEIN"/>
    <property type="match status" value="1"/>
</dbReference>
<dbReference type="Proteomes" id="UP000507470">
    <property type="component" value="Unassembled WGS sequence"/>
</dbReference>
<accession>A0A6J8F4W4</accession>
<gene>
    <name evidence="2" type="ORF">MCOR_58190</name>
</gene>
<dbReference type="PANTHER" id="PTHR46880:SF9">
    <property type="entry name" value="ZINC FINGER PROTEIN 862"/>
    <property type="match status" value="1"/>
</dbReference>
<dbReference type="AlphaFoldDB" id="A0A6J8F4W4"/>
<evidence type="ECO:0000313" key="3">
    <source>
        <dbReference type="Proteomes" id="UP000507470"/>
    </source>
</evidence>
<organism evidence="2 3">
    <name type="scientific">Mytilus coruscus</name>
    <name type="common">Sea mussel</name>
    <dbReference type="NCBI Taxonomy" id="42192"/>
    <lineage>
        <taxon>Eukaryota</taxon>
        <taxon>Metazoa</taxon>
        <taxon>Spiralia</taxon>
        <taxon>Lophotrochozoa</taxon>
        <taxon>Mollusca</taxon>
        <taxon>Bivalvia</taxon>
        <taxon>Autobranchia</taxon>
        <taxon>Pteriomorphia</taxon>
        <taxon>Mytilida</taxon>
        <taxon>Mytiloidea</taxon>
        <taxon>Mytilidae</taxon>
        <taxon>Mytilinae</taxon>
        <taxon>Mytilus</taxon>
    </lineage>
</organism>
<dbReference type="OrthoDB" id="10051404at2759"/>
<keyword evidence="3" id="KW-1185">Reference proteome</keyword>
<reference evidence="2 3" key="1">
    <citation type="submission" date="2020-06" db="EMBL/GenBank/DDBJ databases">
        <authorList>
            <person name="Li R."/>
            <person name="Bekaert M."/>
        </authorList>
    </citation>
    <scope>NUCLEOTIDE SEQUENCE [LARGE SCALE GENOMIC DNA]</scope>
    <source>
        <strain evidence="3">wild</strain>
    </source>
</reference>
<dbReference type="Pfam" id="PF25431">
    <property type="entry name" value="zf-C17orf113"/>
    <property type="match status" value="1"/>
</dbReference>
<evidence type="ECO:0000259" key="1">
    <source>
        <dbReference type="Pfam" id="PF25431"/>
    </source>
</evidence>
<dbReference type="EMBL" id="CACVKT020010430">
    <property type="protein sequence ID" value="CAC5426491.1"/>
    <property type="molecule type" value="Genomic_DNA"/>
</dbReference>
<evidence type="ECO:0000313" key="2">
    <source>
        <dbReference type="EMBL" id="CAC5426491.1"/>
    </source>
</evidence>
<protein>
    <recommendedName>
        <fullName evidence="1">C17orf113 probable zinc finger domain-containing protein</fullName>
    </recommendedName>
</protein>
<name>A0A6J8F4W4_MYTCO</name>
<sequence length="218" mass="25293">MWKYISGAMPPQKRKNEDKGTYFREYEKTKRVRNYSTYWEKDRSWLKVSEEGMICLTCQQYGDPKTNIFSSGCKSYKLDSIVKHERSKNHEKSVLIEKAKIETKSESKAAKIVQTLNKENFDKLNKMFRTCHAMVKNNRPLSDFNWICQLDEMKGLHIGNTYRNSSSAKTFIRAIAETEFNKVSSIVQSGKFSCLIGDGSTDSSVKEQVMWYLRTSIA</sequence>
<feature type="domain" description="C17orf113 probable zinc finger" evidence="1">
    <location>
        <begin position="47"/>
        <end position="100"/>
    </location>
</feature>
<dbReference type="InterPro" id="IPR057456">
    <property type="entry name" value="Znf_C17orf113"/>
</dbReference>